<dbReference type="EMBL" id="JBHMCG010000082">
    <property type="protein sequence ID" value="MFB9574253.1"/>
    <property type="molecule type" value="Genomic_DNA"/>
</dbReference>
<reference evidence="1 2" key="1">
    <citation type="submission" date="2024-09" db="EMBL/GenBank/DDBJ databases">
        <authorList>
            <person name="Sun Q."/>
            <person name="Mori K."/>
        </authorList>
    </citation>
    <scope>NUCLEOTIDE SEQUENCE [LARGE SCALE GENOMIC DNA]</scope>
    <source>
        <strain evidence="1 2">JCM 3331</strain>
    </source>
</reference>
<evidence type="ECO:0000313" key="2">
    <source>
        <dbReference type="Proteomes" id="UP001589710"/>
    </source>
</evidence>
<dbReference type="Proteomes" id="UP001589710">
    <property type="component" value="Unassembled WGS sequence"/>
</dbReference>
<gene>
    <name evidence="1" type="ORF">ACFFTL_18575</name>
</gene>
<dbReference type="SUPFAM" id="SSF48498">
    <property type="entry name" value="Tetracyclin repressor-like, C-terminal domain"/>
    <property type="match status" value="1"/>
</dbReference>
<sequence>MAVELESQARQDTGMTAEEWMTSHEPRLAAIQTTQSYPILSTLFDQHGSELDLGTLFEFGLARMPDGVESLLDRLPGESSRWSL</sequence>
<dbReference type="Gene3D" id="1.10.357.10">
    <property type="entry name" value="Tetracycline Repressor, domain 2"/>
    <property type="match status" value="1"/>
</dbReference>
<name>A0ABV5R8S8_9ACTN</name>
<evidence type="ECO:0000313" key="1">
    <source>
        <dbReference type="EMBL" id="MFB9574253.1"/>
    </source>
</evidence>
<comment type="caution">
    <text evidence="1">The sequence shown here is derived from an EMBL/GenBank/DDBJ whole genome shotgun (WGS) entry which is preliminary data.</text>
</comment>
<keyword evidence="2" id="KW-1185">Reference proteome</keyword>
<organism evidence="1 2">
    <name type="scientific">Streptomyces yanii</name>
    <dbReference type="NCBI Taxonomy" id="78510"/>
    <lineage>
        <taxon>Bacteria</taxon>
        <taxon>Bacillati</taxon>
        <taxon>Actinomycetota</taxon>
        <taxon>Actinomycetes</taxon>
        <taxon>Kitasatosporales</taxon>
        <taxon>Streptomycetaceae</taxon>
        <taxon>Streptomyces</taxon>
    </lineage>
</organism>
<protein>
    <submittedName>
        <fullName evidence="1">Uncharacterized protein</fullName>
    </submittedName>
</protein>
<proteinExistence type="predicted"/>
<dbReference type="InterPro" id="IPR036271">
    <property type="entry name" value="Tet_transcr_reg_TetR-rel_C_sf"/>
</dbReference>
<accession>A0ABV5R8S8</accession>